<evidence type="ECO:0000256" key="1">
    <source>
        <dbReference type="SAM" id="MobiDB-lite"/>
    </source>
</evidence>
<feature type="compositionally biased region" description="Basic and acidic residues" evidence="1">
    <location>
        <begin position="270"/>
        <end position="280"/>
    </location>
</feature>
<feature type="region of interest" description="Disordered" evidence="1">
    <location>
        <begin position="270"/>
        <end position="293"/>
    </location>
</feature>
<dbReference type="RefSeq" id="XP_067717737.1">
    <property type="nucleotide sequence ID" value="XM_067861636.1"/>
</dbReference>
<name>A0AAV4LZT2_BABCB</name>
<feature type="region of interest" description="Disordered" evidence="1">
    <location>
        <begin position="737"/>
        <end position="761"/>
    </location>
</feature>
<dbReference type="Proteomes" id="UP001497744">
    <property type="component" value="Unassembled WGS sequence"/>
</dbReference>
<organism evidence="2 3">
    <name type="scientific">Babesia caballi</name>
    <dbReference type="NCBI Taxonomy" id="5871"/>
    <lineage>
        <taxon>Eukaryota</taxon>
        <taxon>Sar</taxon>
        <taxon>Alveolata</taxon>
        <taxon>Apicomplexa</taxon>
        <taxon>Aconoidasida</taxon>
        <taxon>Piroplasmida</taxon>
        <taxon>Babesiidae</taxon>
        <taxon>Babesia</taxon>
    </lineage>
</organism>
<dbReference type="EMBL" id="BPLF01000005">
    <property type="protein sequence ID" value="GIX65668.1"/>
    <property type="molecule type" value="Genomic_DNA"/>
</dbReference>
<protein>
    <submittedName>
        <fullName evidence="2">Peptidylprolyl isomerase</fullName>
    </submittedName>
</protein>
<evidence type="ECO:0000313" key="3">
    <source>
        <dbReference type="Proteomes" id="UP001497744"/>
    </source>
</evidence>
<gene>
    <name evidence="2" type="ORF">BcabD6B2_51030</name>
</gene>
<evidence type="ECO:0000313" key="2">
    <source>
        <dbReference type="EMBL" id="GIX65668.1"/>
    </source>
</evidence>
<proteinExistence type="predicted"/>
<dbReference type="GO" id="GO:0016853">
    <property type="term" value="F:isomerase activity"/>
    <property type="evidence" value="ECO:0007669"/>
    <property type="project" value="UniProtKB-KW"/>
</dbReference>
<comment type="caution">
    <text evidence="2">The sequence shown here is derived from an EMBL/GenBank/DDBJ whole genome shotgun (WGS) entry which is preliminary data.</text>
</comment>
<dbReference type="AlphaFoldDB" id="A0AAV4LZT2"/>
<sequence length="1130" mass="124985">MADFCRFFRAVGAAGEPGDHAVVERLRTSLAHERESFRVCLQTLSHLLGLRLNEIIRFDRSFVMKDDVVSIYLSGELPESVVALLSGLDAQPARKHAVALQIGRLLKARLHHGLYDVVQALDGVLAKDLYSRSIACLLRLCMCALKAECDIRRGASTAEGDVLGCLVDETGTSLCEMLSRCCLILCVFSAEESDLFDDVRVVQETLLRLVPGPLILHIVGAFPVVAFDGSCLFSLQNRRVFVETLAANLPDLLDQILIFNRIEAQPDARVRDPRRPRLDAPDGGGPKIEPPLLGEQRDAPQVMRVSAADVLQSAFDGITWSNRAEGYNTRNYAGSHNLVRTHSSIHIDTDDWEFAFGNVPRVRTLSLLLEFILRFVKVSVDGVVEKHMLGWLDALVSNPSFGQIFAPIFSTGDTTNFRNILALSRMLGRDLFISHLILSIGQPSDEALRMASAAGLKILMSDPSHRRAVLDFLIEGVAQRPQEVIHCWFELLYPVVLPRAAGGGRSGSTWPSGSSAAELLTEVSQRLIDAVVPHALMQNFGDDCHPDEDNVHACAARQLLVLLVELVGTGSARLKLESAVEAGVSATEVPATVETVQLMEFAVFCLWLLKVRMLTERTQALLAFVHRVNERTLHETAAIYYSATSRDSILVRLDAMDRIRRNIRARRLKDKVAKCADFFDDPQLLHADDRDWMLYYRECGNEIIQQLTDSVLHRLPRLASGAGLKTPTVHLITQALNRHSRRRRGAGSRSPKGTAARPAEPVKANSLTAYLRRASLLLHVHRLNGTQEVNPAVYITISAVLASCDVQDDECVDVLGAMLDQCPLWLLYRMSGSKAQHITVCLMEALARVSDSRLAEVLPQLMEEALAAGAPSNRNSGPLAALVQLVASVFTRTALLAEMFGNEHGVSTLQNFVVFVNCLRLSAPAFLEARGVMNLALIERYLQREPAGPRVIVTAFVQAQLRRVLAARSGRFSLLMQAGRGPLPRPKPVTAARGQLNTLDAIVVSTFQLFFDAHPPSDFAADYREESHPNDVFHWSLLGPEYAVAFRTATLLFRCFDQLSDTKLMFIVEHFVGVAAGINGHTHANARKSILTDDNLLRPDAVEYFYQVYRNVAKRCSTSRGARNHRARAY</sequence>
<accession>A0AAV4LZT2</accession>
<keyword evidence="2" id="KW-0413">Isomerase</keyword>
<keyword evidence="3" id="KW-1185">Reference proteome</keyword>
<dbReference type="GeneID" id="94197149"/>
<reference evidence="2 3" key="1">
    <citation type="submission" date="2021-06" db="EMBL/GenBank/DDBJ databases">
        <title>Genome sequence of Babesia caballi.</title>
        <authorList>
            <person name="Yamagishi J."/>
            <person name="Kidaka T."/>
            <person name="Ochi A."/>
        </authorList>
    </citation>
    <scope>NUCLEOTIDE SEQUENCE [LARGE SCALE GENOMIC DNA]</scope>
    <source>
        <strain evidence="2">USDA-D6B2</strain>
    </source>
</reference>